<evidence type="ECO:0000313" key="3">
    <source>
        <dbReference type="Proteomes" id="UP000646548"/>
    </source>
</evidence>
<feature type="compositionally biased region" description="Basic and acidic residues" evidence="1">
    <location>
        <begin position="74"/>
        <end position="99"/>
    </location>
</feature>
<reference evidence="2" key="1">
    <citation type="journal article" name="BMC Genomics">
        <title>Long-read sequencing and de novo genome assembly of marine medaka (Oryzias melastigma).</title>
        <authorList>
            <person name="Liang P."/>
            <person name="Saqib H.S.A."/>
            <person name="Ni X."/>
            <person name="Shen Y."/>
        </authorList>
    </citation>
    <scope>NUCLEOTIDE SEQUENCE</scope>
    <source>
        <strain evidence="2">Bigg-433</strain>
    </source>
</reference>
<feature type="region of interest" description="Disordered" evidence="1">
    <location>
        <begin position="1"/>
        <end position="99"/>
    </location>
</feature>
<accession>A0A834C7H3</accession>
<proteinExistence type="predicted"/>
<feature type="compositionally biased region" description="Polar residues" evidence="1">
    <location>
        <begin position="1"/>
        <end position="12"/>
    </location>
</feature>
<evidence type="ECO:0000313" key="2">
    <source>
        <dbReference type="EMBL" id="KAF6722604.1"/>
    </source>
</evidence>
<name>A0A834C7H3_ORYME</name>
<sequence length="99" mass="10514">MVQLGQSMQQDTSRIRHGAAAQERKDPETASPQPKPKVKTVTSSSAGATKDADPGLGPSQSAGENTPSRPVSSEAERVDHPPSRNRCLKLDEARLPADL</sequence>
<organism evidence="2 3">
    <name type="scientific">Oryzias melastigma</name>
    <name type="common">Marine medaka</name>
    <dbReference type="NCBI Taxonomy" id="30732"/>
    <lineage>
        <taxon>Eukaryota</taxon>
        <taxon>Metazoa</taxon>
        <taxon>Chordata</taxon>
        <taxon>Craniata</taxon>
        <taxon>Vertebrata</taxon>
        <taxon>Euteleostomi</taxon>
        <taxon>Actinopterygii</taxon>
        <taxon>Neopterygii</taxon>
        <taxon>Teleostei</taxon>
        <taxon>Neoteleostei</taxon>
        <taxon>Acanthomorphata</taxon>
        <taxon>Ovalentaria</taxon>
        <taxon>Atherinomorphae</taxon>
        <taxon>Beloniformes</taxon>
        <taxon>Adrianichthyidae</taxon>
        <taxon>Oryziinae</taxon>
        <taxon>Oryzias</taxon>
    </lineage>
</organism>
<comment type="caution">
    <text evidence="2">The sequence shown here is derived from an EMBL/GenBank/DDBJ whole genome shotgun (WGS) entry which is preliminary data.</text>
</comment>
<dbReference type="Proteomes" id="UP000646548">
    <property type="component" value="Unassembled WGS sequence"/>
</dbReference>
<dbReference type="EMBL" id="WKFB01000450">
    <property type="protein sequence ID" value="KAF6722604.1"/>
    <property type="molecule type" value="Genomic_DNA"/>
</dbReference>
<gene>
    <name evidence="2" type="ORF">FQA47_006544</name>
</gene>
<protein>
    <submittedName>
        <fullName evidence="2">Uncharacterized protein</fullName>
    </submittedName>
</protein>
<feature type="compositionally biased region" description="Polar residues" evidence="1">
    <location>
        <begin position="58"/>
        <end position="71"/>
    </location>
</feature>
<dbReference type="AlphaFoldDB" id="A0A834C7H3"/>
<evidence type="ECO:0000256" key="1">
    <source>
        <dbReference type="SAM" id="MobiDB-lite"/>
    </source>
</evidence>